<keyword evidence="3" id="KW-1185">Reference proteome</keyword>
<dbReference type="Proteomes" id="UP000000674">
    <property type="component" value="Chromosome"/>
</dbReference>
<proteinExistence type="predicted"/>
<sequence>MVCDLDDPYVVAYKQIHAISSPSGDLVEILERSSCYGGSAWARYHYSKGPLVVSSRNLGEWFRYFVRTGEVDLDLISSKRSAGISSVFVKGDEVEITYTGLGGGGVGATFTRAKAGDVLRSRTTEAGGGRVATGTIVVPRRERLVIGVDNTDSKTTGATWSLVHNISEKVDRYEARYISHSLVQLFPVPTKTQNCVSTAVEFACIPGRERGMIEDFRNLLERYTVSDETGMVVCRSFDPSMLFEYAKRCRLDRVSYEDALNAAQSAGLEIVMDGQGLIGAVAAVPYFGDPDRSVVPEWLCEEH</sequence>
<dbReference type="Pfam" id="PF22641">
    <property type="entry name" value="TiaS_TCKD"/>
    <property type="match status" value="1"/>
</dbReference>
<dbReference type="NCBIfam" id="TIGR03280">
    <property type="entry name" value="methan_mark_11"/>
    <property type="match status" value="1"/>
</dbReference>
<dbReference type="PANTHER" id="PTHR40705">
    <property type="entry name" value="TRNA(ILE2) 2-AGMATINYLCYTIDINE SYNTHETASE TIAS"/>
    <property type="match status" value="1"/>
</dbReference>
<dbReference type="InterPro" id="IPR017674">
    <property type="entry name" value="Methan_mark_11"/>
</dbReference>
<gene>
    <name evidence="2" type="ordered locus">Mthe_0403</name>
</gene>
<dbReference type="OrthoDB" id="52716at2157"/>
<dbReference type="EMBL" id="CP000477">
    <property type="protein sequence ID" value="ABK14196.1"/>
    <property type="molecule type" value="Genomic_DNA"/>
</dbReference>
<accession>A0B672</accession>
<feature type="domain" description="TiaS-like TCKD" evidence="1">
    <location>
        <begin position="145"/>
        <end position="268"/>
    </location>
</feature>
<dbReference type="Gene3D" id="3.30.70.2200">
    <property type="match status" value="1"/>
</dbReference>
<protein>
    <submittedName>
        <fullName evidence="2">tRNA(Ile2) 2-agmatinylcytidine synthetase</fullName>
    </submittedName>
</protein>
<name>A0B672_METTP</name>
<organism evidence="2 3">
    <name type="scientific">Methanothrix thermoacetophila (strain DSM 6194 / JCM 14653 / NBRC 101360 / PT)</name>
    <name type="common">Methanosaeta thermophila</name>
    <dbReference type="NCBI Taxonomy" id="349307"/>
    <lineage>
        <taxon>Archaea</taxon>
        <taxon>Methanobacteriati</taxon>
        <taxon>Methanobacteriota</taxon>
        <taxon>Stenosarchaea group</taxon>
        <taxon>Methanomicrobia</taxon>
        <taxon>Methanotrichales</taxon>
        <taxon>Methanotrichaceae</taxon>
        <taxon>Methanothrix</taxon>
    </lineage>
</organism>
<evidence type="ECO:0000313" key="3">
    <source>
        <dbReference type="Proteomes" id="UP000000674"/>
    </source>
</evidence>
<evidence type="ECO:0000259" key="1">
    <source>
        <dbReference type="Pfam" id="PF22641"/>
    </source>
</evidence>
<evidence type="ECO:0000313" key="2">
    <source>
        <dbReference type="EMBL" id="ABK14196.1"/>
    </source>
</evidence>
<dbReference type="InterPro" id="IPR053870">
    <property type="entry name" value="TiaS-like_TCKD"/>
</dbReference>
<dbReference type="HOGENOM" id="CLU_065511_0_0_2"/>
<dbReference type="AlphaFoldDB" id="A0B672"/>
<dbReference type="PANTHER" id="PTHR40705:SF2">
    <property type="entry name" value="DUF1743 DOMAIN-CONTAINING PROTEIN"/>
    <property type="match status" value="1"/>
</dbReference>
<reference evidence="2 3" key="1">
    <citation type="submission" date="2006-10" db="EMBL/GenBank/DDBJ databases">
        <title>Complete sequence of Methanosaeta thermophila PT.</title>
        <authorList>
            <consortium name="US DOE Joint Genome Institute"/>
            <person name="Copeland A."/>
            <person name="Lucas S."/>
            <person name="Lapidus A."/>
            <person name="Barry K."/>
            <person name="Detter J.C."/>
            <person name="Glavina del Rio T."/>
            <person name="Hammon N."/>
            <person name="Israni S."/>
            <person name="Pitluck S."/>
            <person name="Chain P."/>
            <person name="Malfatti S."/>
            <person name="Shin M."/>
            <person name="Vergez L."/>
            <person name="Schmutz J."/>
            <person name="Larimer F."/>
            <person name="Land M."/>
            <person name="Hauser L."/>
            <person name="Kyrpides N."/>
            <person name="Kim E."/>
            <person name="Smith K.S."/>
            <person name="Ingram-Smith C."/>
            <person name="Richardson P."/>
        </authorList>
    </citation>
    <scope>NUCLEOTIDE SEQUENCE [LARGE SCALE GENOMIC DNA]</scope>
    <source>
        <strain evidence="3">DSM 6194 / JCM 14653 / NBRC 101360 / PT</strain>
    </source>
</reference>
<dbReference type="STRING" id="349307.Mthe_0403"/>
<dbReference type="KEGG" id="mtp:Mthe_0403"/>